<evidence type="ECO:0000256" key="4">
    <source>
        <dbReference type="ARBA" id="ARBA00022989"/>
    </source>
</evidence>
<dbReference type="InterPro" id="IPR002123">
    <property type="entry name" value="Plipid/glycerol_acylTrfase"/>
</dbReference>
<keyword evidence="7 9" id="KW-0012">Acyltransferase</keyword>
<evidence type="ECO:0000256" key="3">
    <source>
        <dbReference type="ARBA" id="ARBA00022692"/>
    </source>
</evidence>
<evidence type="ECO:0000256" key="1">
    <source>
        <dbReference type="ARBA" id="ARBA00004370"/>
    </source>
</evidence>
<keyword evidence="4" id="KW-1133">Transmembrane helix</keyword>
<keyword evidence="5" id="KW-0443">Lipid metabolism</keyword>
<feature type="domain" description="Phospholipid/glycerol acyltransferase" evidence="8">
    <location>
        <begin position="84"/>
        <end position="193"/>
    </location>
</feature>
<dbReference type="PANTHER" id="PTHR23063:SF52">
    <property type="entry name" value="LYSOPHOSPHATIDYLCHOLINE ACYLTRANSFERASE"/>
    <property type="match status" value="1"/>
</dbReference>
<dbReference type="GO" id="GO:0016746">
    <property type="term" value="F:acyltransferase activity"/>
    <property type="evidence" value="ECO:0007669"/>
    <property type="project" value="UniProtKB-KW"/>
</dbReference>
<comment type="subcellular location">
    <subcellularLocation>
        <location evidence="1">Membrane</location>
    </subcellularLocation>
</comment>
<dbReference type="Proteomes" id="UP000662703">
    <property type="component" value="Unassembled WGS sequence"/>
</dbReference>
<dbReference type="EMBL" id="ARXX01000063">
    <property type="protein sequence ID" value="MBF5057887.1"/>
    <property type="molecule type" value="Genomic_DNA"/>
</dbReference>
<evidence type="ECO:0000313" key="10">
    <source>
        <dbReference type="Proteomes" id="UP000662703"/>
    </source>
</evidence>
<dbReference type="RefSeq" id="WP_194865997.1">
    <property type="nucleotide sequence ID" value="NZ_ARXX01000063.1"/>
</dbReference>
<gene>
    <name evidence="9" type="ORF">Y5W_03181</name>
</gene>
<keyword evidence="6" id="KW-0472">Membrane</keyword>
<evidence type="ECO:0000256" key="2">
    <source>
        <dbReference type="ARBA" id="ARBA00022679"/>
    </source>
</evidence>
<dbReference type="SMART" id="SM00563">
    <property type="entry name" value="PlsC"/>
    <property type="match status" value="1"/>
</dbReference>
<evidence type="ECO:0000259" key="8">
    <source>
        <dbReference type="SMART" id="SM00563"/>
    </source>
</evidence>
<dbReference type="SUPFAM" id="SSF69593">
    <property type="entry name" value="Glycerol-3-phosphate (1)-acyltransferase"/>
    <property type="match status" value="1"/>
</dbReference>
<accession>A0ABS0AUS5</accession>
<keyword evidence="10" id="KW-1185">Reference proteome</keyword>
<dbReference type="CDD" id="cd07989">
    <property type="entry name" value="LPLAT_AGPAT-like"/>
    <property type="match status" value="1"/>
</dbReference>
<comment type="caution">
    <text evidence="9">The sequence shown here is derived from an EMBL/GenBank/DDBJ whole genome shotgun (WGS) entry which is preliminary data.</text>
</comment>
<organism evidence="9 10">
    <name type="scientific">Alloalcanivorax profundimaris</name>
    <dbReference type="NCBI Taxonomy" id="2735259"/>
    <lineage>
        <taxon>Bacteria</taxon>
        <taxon>Pseudomonadati</taxon>
        <taxon>Pseudomonadota</taxon>
        <taxon>Gammaproteobacteria</taxon>
        <taxon>Oceanospirillales</taxon>
        <taxon>Alcanivoracaceae</taxon>
        <taxon>Alloalcanivorax</taxon>
    </lineage>
</organism>
<evidence type="ECO:0000313" key="9">
    <source>
        <dbReference type="EMBL" id="MBF5057887.1"/>
    </source>
</evidence>
<sequence length="255" mass="28599">MNERDWSLDAEERPRPLILARRLWRALRIIGHLIAGVAEAAWRRAARDPHRPEILLAKQRWCLRLLAIMGVELRVHGALRGGPVFLVANHVSWLDIPVIAAARPCHFLSKAEVARWPVIGWLARSVGTLFIRRGAGESRAKAGEIREHLALGRGILVFPEGTTTDGTAVRRFFPRLFAAAEDAPVQTVAVRYRDAAGQVDRSLAFIDDDELHHHLWRLLGRERIVVDLTFGPPVPAAEPRERARLAREQIIASLG</sequence>
<evidence type="ECO:0000256" key="6">
    <source>
        <dbReference type="ARBA" id="ARBA00023136"/>
    </source>
</evidence>
<proteinExistence type="predicted"/>
<keyword evidence="3" id="KW-0812">Transmembrane</keyword>
<dbReference type="Pfam" id="PF01553">
    <property type="entry name" value="Acyltransferase"/>
    <property type="match status" value="1"/>
</dbReference>
<evidence type="ECO:0000256" key="7">
    <source>
        <dbReference type="ARBA" id="ARBA00023315"/>
    </source>
</evidence>
<keyword evidence="2" id="KW-0808">Transferase</keyword>
<evidence type="ECO:0000256" key="5">
    <source>
        <dbReference type="ARBA" id="ARBA00023098"/>
    </source>
</evidence>
<name>A0ABS0AUS5_9GAMM</name>
<reference evidence="9 10" key="1">
    <citation type="submission" date="2012-09" db="EMBL/GenBank/DDBJ databases">
        <title>Genome Sequence of alkane-degrading Bacterium Alcanivorax sp. 521-1.</title>
        <authorList>
            <person name="Lai Q."/>
            <person name="Shao Z."/>
        </authorList>
    </citation>
    <scope>NUCLEOTIDE SEQUENCE [LARGE SCALE GENOMIC DNA]</scope>
    <source>
        <strain evidence="9 10">521-1</strain>
    </source>
</reference>
<dbReference type="PANTHER" id="PTHR23063">
    <property type="entry name" value="PHOSPHOLIPID ACYLTRANSFERASE"/>
    <property type="match status" value="1"/>
</dbReference>
<protein>
    <submittedName>
        <fullName evidence="9">1-acyl-sn-glycerol-3-phosphate acyltransferase</fullName>
    </submittedName>
</protein>